<dbReference type="EMBL" id="CAJVQC010127753">
    <property type="protein sequence ID" value="CAG8840767.1"/>
    <property type="molecule type" value="Genomic_DNA"/>
</dbReference>
<feature type="non-terminal residue" evidence="1">
    <location>
        <position position="171"/>
    </location>
</feature>
<accession>A0ACA9SJI0</accession>
<feature type="non-terminal residue" evidence="1">
    <location>
        <position position="1"/>
    </location>
</feature>
<reference evidence="1" key="1">
    <citation type="submission" date="2021-06" db="EMBL/GenBank/DDBJ databases">
        <authorList>
            <person name="Kallberg Y."/>
            <person name="Tangrot J."/>
            <person name="Rosling A."/>
        </authorList>
    </citation>
    <scope>NUCLEOTIDE SEQUENCE</scope>
    <source>
        <strain evidence="1">MA461A</strain>
    </source>
</reference>
<keyword evidence="2" id="KW-1185">Reference proteome</keyword>
<protein>
    <submittedName>
        <fullName evidence="1">9580_t:CDS:1</fullName>
    </submittedName>
</protein>
<evidence type="ECO:0000313" key="2">
    <source>
        <dbReference type="Proteomes" id="UP000789920"/>
    </source>
</evidence>
<evidence type="ECO:0000313" key="1">
    <source>
        <dbReference type="EMBL" id="CAG8840767.1"/>
    </source>
</evidence>
<proteinExistence type="predicted"/>
<organism evidence="1 2">
    <name type="scientific">Racocetra persica</name>
    <dbReference type="NCBI Taxonomy" id="160502"/>
    <lineage>
        <taxon>Eukaryota</taxon>
        <taxon>Fungi</taxon>
        <taxon>Fungi incertae sedis</taxon>
        <taxon>Mucoromycota</taxon>
        <taxon>Glomeromycotina</taxon>
        <taxon>Glomeromycetes</taxon>
        <taxon>Diversisporales</taxon>
        <taxon>Gigasporaceae</taxon>
        <taxon>Racocetra</taxon>
    </lineage>
</organism>
<sequence length="171" mass="19490">AECFTVEKLKKEGMSAAKIAHILGRSDISIKNCLKRLRLTDNSSYLKRKSSGRKPLEHKNWTKEDWQHVLWTDESSVSTDSNGKIDGQKSIMVWGCVNGYNLHHLVRCPPRMNDEAYGEIIVDAVYPIIIATDDTIFQENRARIHISKSVKKIKAELGIVPMKWPPYSPDL</sequence>
<gene>
    <name evidence="1" type="ORF">RPERSI_LOCUS31565</name>
</gene>
<comment type="caution">
    <text evidence="1">The sequence shown here is derived from an EMBL/GenBank/DDBJ whole genome shotgun (WGS) entry which is preliminary data.</text>
</comment>
<dbReference type="Proteomes" id="UP000789920">
    <property type="component" value="Unassembled WGS sequence"/>
</dbReference>
<name>A0ACA9SJI0_9GLOM</name>